<dbReference type="OrthoDB" id="185373at2759"/>
<feature type="repeat" description="PPR" evidence="3">
    <location>
        <begin position="303"/>
        <end position="337"/>
    </location>
</feature>
<proteinExistence type="inferred from homology"/>
<feature type="compositionally biased region" description="Basic residues" evidence="4">
    <location>
        <begin position="1"/>
        <end position="13"/>
    </location>
</feature>
<evidence type="ECO:0008006" key="7">
    <source>
        <dbReference type="Google" id="ProtNLM"/>
    </source>
</evidence>
<dbReference type="PANTHER" id="PTHR47941">
    <property type="entry name" value="PENTATRICOPEPTIDE REPEAT-CONTAINING PROTEIN 3, MITOCHONDRIAL"/>
    <property type="match status" value="1"/>
</dbReference>
<reference evidence="5" key="1">
    <citation type="submission" date="2021-03" db="EMBL/GenBank/DDBJ databases">
        <authorList>
            <person name="Li Z."/>
            <person name="Yang C."/>
        </authorList>
    </citation>
    <scope>NUCLEOTIDE SEQUENCE</scope>
    <source>
        <strain evidence="5">Dzin_1.0</strain>
        <tissue evidence="5">Leaf</tissue>
    </source>
</reference>
<evidence type="ECO:0000313" key="5">
    <source>
        <dbReference type="EMBL" id="KAJ0974407.1"/>
    </source>
</evidence>
<feature type="repeat" description="PPR" evidence="3">
    <location>
        <begin position="163"/>
        <end position="197"/>
    </location>
</feature>
<dbReference type="Gene3D" id="1.25.40.10">
    <property type="entry name" value="Tetratricopeptide repeat domain"/>
    <property type="match status" value="3"/>
</dbReference>
<dbReference type="Proteomes" id="UP001085076">
    <property type="component" value="Miscellaneous, Linkage group lg04"/>
</dbReference>
<reference evidence="5" key="2">
    <citation type="journal article" date="2022" name="Hortic Res">
        <title>The genome of Dioscorea zingiberensis sheds light on the biosynthesis, origin and evolution of the medicinally important diosgenin saponins.</title>
        <authorList>
            <person name="Li Y."/>
            <person name="Tan C."/>
            <person name="Li Z."/>
            <person name="Guo J."/>
            <person name="Li S."/>
            <person name="Chen X."/>
            <person name="Wang C."/>
            <person name="Dai X."/>
            <person name="Yang H."/>
            <person name="Song W."/>
            <person name="Hou L."/>
            <person name="Xu J."/>
            <person name="Tong Z."/>
            <person name="Xu A."/>
            <person name="Yuan X."/>
            <person name="Wang W."/>
            <person name="Yang Q."/>
            <person name="Chen L."/>
            <person name="Sun Z."/>
            <person name="Wang K."/>
            <person name="Pan B."/>
            <person name="Chen J."/>
            <person name="Bao Y."/>
            <person name="Liu F."/>
            <person name="Qi X."/>
            <person name="Gang D.R."/>
            <person name="Wen J."/>
            <person name="Li J."/>
        </authorList>
    </citation>
    <scope>NUCLEOTIDE SEQUENCE</scope>
    <source>
        <strain evidence="5">Dzin_1.0</strain>
    </source>
</reference>
<comment type="similarity">
    <text evidence="1">Belongs to the PPR family. P subfamily.</text>
</comment>
<dbReference type="InterPro" id="IPR002885">
    <property type="entry name" value="PPR_rpt"/>
</dbReference>
<evidence type="ECO:0000256" key="4">
    <source>
        <dbReference type="SAM" id="MobiDB-lite"/>
    </source>
</evidence>
<dbReference type="Pfam" id="PF01535">
    <property type="entry name" value="PPR"/>
    <property type="match status" value="3"/>
</dbReference>
<dbReference type="PROSITE" id="PS51375">
    <property type="entry name" value="PPR"/>
    <property type="match status" value="5"/>
</dbReference>
<evidence type="ECO:0000256" key="1">
    <source>
        <dbReference type="ARBA" id="ARBA00007626"/>
    </source>
</evidence>
<comment type="caution">
    <text evidence="5">The sequence shown here is derived from an EMBL/GenBank/DDBJ whole genome shotgun (WGS) entry which is preliminary data.</text>
</comment>
<evidence type="ECO:0000256" key="2">
    <source>
        <dbReference type="ARBA" id="ARBA00022737"/>
    </source>
</evidence>
<sequence>MKRISRASTKKRAPSSSSPKAPRKERLPFLEELKSTENPAAALHLLLHAPPHLQDYPVCASLLHRLARARLFPLVDALLLFVRSNSVPCKDPIFNSLIDHFGKARLPHRALHLFLSIPSFNCPPSAPTRQTLNFLLNALVDNDALHEAESSLARCKEWNLRPNVVSYNIIIKGRCEKHGFESARHLFDEMRKRKVRPSVVSYNILIGHMSRNGHLGGAIRMKEEMVSKGTHPNAVTYALLMEGLCREGKFDSAKKMMFDMQYQGCKTRLVNYGVLMSDCGRRGDLDGMKKLFVEMTRRRLRPDAVSYNILINYLCARGGVDDAYKVFVEMQMKGCEPIAATYRMMVDGFCRAGRALVVGLCEGGKLDDACFVLEAMEKRKMGLGFEGWSSLVEACCGDTGKVFELPIE</sequence>
<protein>
    <recommendedName>
        <fullName evidence="7">Pentatricopeptide repeat-containing protein</fullName>
    </recommendedName>
</protein>
<evidence type="ECO:0000256" key="3">
    <source>
        <dbReference type="PROSITE-ProRule" id="PRU00708"/>
    </source>
</evidence>
<dbReference type="NCBIfam" id="TIGR00756">
    <property type="entry name" value="PPR"/>
    <property type="match status" value="6"/>
</dbReference>
<evidence type="ECO:0000313" key="6">
    <source>
        <dbReference type="Proteomes" id="UP001085076"/>
    </source>
</evidence>
<keyword evidence="6" id="KW-1185">Reference proteome</keyword>
<feature type="repeat" description="PPR" evidence="3">
    <location>
        <begin position="233"/>
        <end position="267"/>
    </location>
</feature>
<dbReference type="Pfam" id="PF13041">
    <property type="entry name" value="PPR_2"/>
    <property type="match status" value="3"/>
</dbReference>
<organism evidence="5 6">
    <name type="scientific">Dioscorea zingiberensis</name>
    <dbReference type="NCBI Taxonomy" id="325984"/>
    <lineage>
        <taxon>Eukaryota</taxon>
        <taxon>Viridiplantae</taxon>
        <taxon>Streptophyta</taxon>
        <taxon>Embryophyta</taxon>
        <taxon>Tracheophyta</taxon>
        <taxon>Spermatophyta</taxon>
        <taxon>Magnoliopsida</taxon>
        <taxon>Liliopsida</taxon>
        <taxon>Dioscoreales</taxon>
        <taxon>Dioscoreaceae</taxon>
        <taxon>Dioscorea</taxon>
    </lineage>
</organism>
<gene>
    <name evidence="5" type="ORF">J5N97_016372</name>
</gene>
<name>A0A9D5CJQ1_9LILI</name>
<feature type="repeat" description="PPR" evidence="3">
    <location>
        <begin position="198"/>
        <end position="232"/>
    </location>
</feature>
<keyword evidence="2" id="KW-0677">Repeat</keyword>
<feature type="region of interest" description="Disordered" evidence="4">
    <location>
        <begin position="1"/>
        <end position="26"/>
    </location>
</feature>
<dbReference type="InterPro" id="IPR011990">
    <property type="entry name" value="TPR-like_helical_dom_sf"/>
</dbReference>
<feature type="repeat" description="PPR" evidence="3">
    <location>
        <begin position="268"/>
        <end position="302"/>
    </location>
</feature>
<dbReference type="AlphaFoldDB" id="A0A9D5CJQ1"/>
<accession>A0A9D5CJQ1</accession>
<dbReference type="EMBL" id="JAGGNH010000004">
    <property type="protein sequence ID" value="KAJ0974407.1"/>
    <property type="molecule type" value="Genomic_DNA"/>
</dbReference>